<keyword evidence="6" id="KW-0479">Metal-binding</keyword>
<dbReference type="PANTHER" id="PTHR46025:SF3">
    <property type="entry name" value="XYLOSYLTRANSFERASE OXT"/>
    <property type="match status" value="1"/>
</dbReference>
<sequence length="315" mass="37437">MQINYIILTHKNPIQLERLISKLEDKDVTFFVHIDAKANIESFKYLEKDNVIFLENRVDVIWGDFSIVQATLNAMKSVIEHRDQGYTILLSGQDYPIKSKQEIKNYLQENQNFDFIEFRKVETVWETYRERTIARKLNLSSKKGMYVTIFSIPDIHNFREFYVSCKNVLKFFIHSAFKNYTKIIPFLFKKRKPLVDCQYAGSAWWAFQHSTVIKILELITTKKEVIDYYKECLLPDEIFFQTLINSIPNYKIQVKDSITYVNWERKNCPLPVTFDGNDLQEILKQPENKLFARKFDIDLNSSSILDEIDRLIHLK</sequence>
<evidence type="ECO:0000256" key="4">
    <source>
        <dbReference type="ARBA" id="ARBA00022679"/>
    </source>
</evidence>
<comment type="subcellular location">
    <subcellularLocation>
        <location evidence="2">Endoplasmic reticulum membrane</location>
        <topology evidence="2">Single-pass type II membrane protein</topology>
    </subcellularLocation>
    <subcellularLocation>
        <location evidence="1">Golgi apparatus membrane</location>
        <topology evidence="1">Single-pass type II membrane protein</topology>
    </subcellularLocation>
</comment>
<evidence type="ECO:0000256" key="3">
    <source>
        <dbReference type="ARBA" id="ARBA00022676"/>
    </source>
</evidence>
<evidence type="ECO:0000256" key="11">
    <source>
        <dbReference type="ARBA" id="ARBA00023136"/>
    </source>
</evidence>
<evidence type="ECO:0000256" key="5">
    <source>
        <dbReference type="ARBA" id="ARBA00022692"/>
    </source>
</evidence>
<proteinExistence type="predicted"/>
<keyword evidence="5" id="KW-0812">Transmembrane</keyword>
<dbReference type="GO" id="GO:0050650">
    <property type="term" value="P:chondroitin sulfate proteoglycan biosynthetic process"/>
    <property type="evidence" value="ECO:0007669"/>
    <property type="project" value="TreeGrafter"/>
</dbReference>
<dbReference type="GO" id="GO:0046872">
    <property type="term" value="F:metal ion binding"/>
    <property type="evidence" value="ECO:0007669"/>
    <property type="project" value="UniProtKB-KW"/>
</dbReference>
<keyword evidence="10" id="KW-0333">Golgi apparatus</keyword>
<evidence type="ECO:0000256" key="10">
    <source>
        <dbReference type="ARBA" id="ARBA00023034"/>
    </source>
</evidence>
<keyword evidence="3" id="KW-0328">Glycosyltransferase</keyword>
<organism evidence="15 16">
    <name type="scientific">Capnocytophaga leadbetteri</name>
    <dbReference type="NCBI Taxonomy" id="327575"/>
    <lineage>
        <taxon>Bacteria</taxon>
        <taxon>Pseudomonadati</taxon>
        <taxon>Bacteroidota</taxon>
        <taxon>Flavobacteriia</taxon>
        <taxon>Flavobacteriales</taxon>
        <taxon>Flavobacteriaceae</taxon>
        <taxon>Capnocytophaga</taxon>
    </lineage>
</organism>
<evidence type="ECO:0000256" key="8">
    <source>
        <dbReference type="ARBA" id="ARBA00022968"/>
    </source>
</evidence>
<dbReference type="KEGG" id="clk:CGC53_06325"/>
<accession>A0A250FA39</accession>
<evidence type="ECO:0000256" key="9">
    <source>
        <dbReference type="ARBA" id="ARBA00022989"/>
    </source>
</evidence>
<evidence type="ECO:0000313" key="15">
    <source>
        <dbReference type="EMBL" id="ATA81990.1"/>
    </source>
</evidence>
<evidence type="ECO:0000313" key="16">
    <source>
        <dbReference type="Proteomes" id="UP000217276"/>
    </source>
</evidence>
<dbReference type="Proteomes" id="UP000217276">
    <property type="component" value="Chromosome"/>
</dbReference>
<dbReference type="Pfam" id="PF02485">
    <property type="entry name" value="Branch"/>
    <property type="match status" value="1"/>
</dbReference>
<dbReference type="GO" id="GO:0015012">
    <property type="term" value="P:heparan sulfate proteoglycan biosynthetic process"/>
    <property type="evidence" value="ECO:0007669"/>
    <property type="project" value="TreeGrafter"/>
</dbReference>
<keyword evidence="4" id="KW-0808">Transferase</keyword>
<reference evidence="16" key="1">
    <citation type="submission" date="2017-06" db="EMBL/GenBank/DDBJ databases">
        <title>Capnocytophaga spp. assemblies.</title>
        <authorList>
            <person name="Gulvik C.A."/>
        </authorList>
    </citation>
    <scope>NUCLEOTIDE SEQUENCE [LARGE SCALE GENOMIC DNA]</scope>
    <source>
        <strain evidence="16">H6253</strain>
    </source>
</reference>
<dbReference type="InterPro" id="IPR003406">
    <property type="entry name" value="Glyco_trans_14"/>
</dbReference>
<dbReference type="RefSeq" id="WP_095914053.1">
    <property type="nucleotide sequence ID" value="NZ_CAUUPF010000002.1"/>
</dbReference>
<keyword evidence="13" id="KW-0325">Glycoprotein</keyword>
<evidence type="ECO:0000256" key="12">
    <source>
        <dbReference type="ARBA" id="ARBA00023157"/>
    </source>
</evidence>
<evidence type="ECO:0000256" key="2">
    <source>
        <dbReference type="ARBA" id="ARBA00004648"/>
    </source>
</evidence>
<keyword evidence="9" id="KW-1133">Transmembrane helix</keyword>
<evidence type="ECO:0000256" key="13">
    <source>
        <dbReference type="ARBA" id="ARBA00023180"/>
    </source>
</evidence>
<gene>
    <name evidence="15" type="ORF">CGC53_06325</name>
</gene>
<keyword evidence="7" id="KW-0256">Endoplasmic reticulum</keyword>
<dbReference type="GO" id="GO:0030158">
    <property type="term" value="F:protein xylosyltransferase activity"/>
    <property type="evidence" value="ECO:0007669"/>
    <property type="project" value="InterPro"/>
</dbReference>
<keyword evidence="8" id="KW-0735">Signal-anchor</keyword>
<evidence type="ECO:0000256" key="14">
    <source>
        <dbReference type="ARBA" id="ARBA00042865"/>
    </source>
</evidence>
<dbReference type="PANTHER" id="PTHR46025">
    <property type="entry name" value="XYLOSYLTRANSFERASE OXT"/>
    <property type="match status" value="1"/>
</dbReference>
<dbReference type="AlphaFoldDB" id="A0A250FA39"/>
<keyword evidence="11" id="KW-0472">Membrane</keyword>
<dbReference type="EMBL" id="CP022384">
    <property type="protein sequence ID" value="ATA81990.1"/>
    <property type="molecule type" value="Genomic_DNA"/>
</dbReference>
<name>A0A250FA39_9FLAO</name>
<evidence type="ECO:0000256" key="6">
    <source>
        <dbReference type="ARBA" id="ARBA00022723"/>
    </source>
</evidence>
<dbReference type="InterPro" id="IPR043538">
    <property type="entry name" value="XYLT"/>
</dbReference>
<keyword evidence="12" id="KW-1015">Disulfide bond</keyword>
<dbReference type="GO" id="GO:0016020">
    <property type="term" value="C:membrane"/>
    <property type="evidence" value="ECO:0007669"/>
    <property type="project" value="InterPro"/>
</dbReference>
<keyword evidence="16" id="KW-1185">Reference proteome</keyword>
<protein>
    <recommendedName>
        <fullName evidence="14">Peptide O-xylosyltransferase</fullName>
    </recommendedName>
</protein>
<evidence type="ECO:0000256" key="7">
    <source>
        <dbReference type="ARBA" id="ARBA00022824"/>
    </source>
</evidence>
<evidence type="ECO:0000256" key="1">
    <source>
        <dbReference type="ARBA" id="ARBA00004323"/>
    </source>
</evidence>